<name>A0A1H9R949_9ACTN</name>
<keyword evidence="7" id="KW-0418">Kinase</keyword>
<evidence type="ECO:0000256" key="5">
    <source>
        <dbReference type="ARBA" id="ARBA00046577"/>
    </source>
</evidence>
<evidence type="ECO:0000256" key="1">
    <source>
        <dbReference type="ARBA" id="ARBA00001113"/>
    </source>
</evidence>
<evidence type="ECO:0000259" key="6">
    <source>
        <dbReference type="PROSITE" id="PS51096"/>
    </source>
</evidence>
<evidence type="ECO:0000256" key="4">
    <source>
        <dbReference type="ARBA" id="ARBA00022679"/>
    </source>
</evidence>
<evidence type="ECO:0000256" key="2">
    <source>
        <dbReference type="ARBA" id="ARBA00002788"/>
    </source>
</evidence>
<comment type="function">
    <text evidence="2">Component of the dihydroxyacetone kinase complex, which is responsible for the phosphoenolpyruvate (PEP)-dependent phosphorylation of dihydroxyacetone. DhaM serves as the phosphoryl donor. Is phosphorylated by phosphoenolpyruvate in an EI- and HPr-dependent reaction, and a phosphorelay system on histidine residues finally leads to phosphoryl transfer to DhaL and dihydroxyacetone.</text>
</comment>
<keyword evidence="4" id="KW-0808">Transferase</keyword>
<feature type="domain" description="PTS EIIA type-4" evidence="6">
    <location>
        <begin position="14"/>
        <end position="143"/>
    </location>
</feature>
<dbReference type="GO" id="GO:0019563">
    <property type="term" value="P:glycerol catabolic process"/>
    <property type="evidence" value="ECO:0007669"/>
    <property type="project" value="InterPro"/>
</dbReference>
<dbReference type="GO" id="GO:0047324">
    <property type="term" value="F:phosphoenolpyruvate-glycerone phosphotransferase activity"/>
    <property type="evidence" value="ECO:0007669"/>
    <property type="project" value="UniProtKB-EC"/>
</dbReference>
<reference evidence="8" key="1">
    <citation type="submission" date="2016-10" db="EMBL/GenBank/DDBJ databases">
        <authorList>
            <person name="Varghese N."/>
            <person name="Submissions S."/>
        </authorList>
    </citation>
    <scope>NUCLEOTIDE SEQUENCE [LARGE SCALE GENOMIC DNA]</scope>
    <source>
        <strain evidence="8">CGMCC 4.6825</strain>
    </source>
</reference>
<dbReference type="SUPFAM" id="SSF53062">
    <property type="entry name" value="PTS system fructose IIA component-like"/>
    <property type="match status" value="1"/>
</dbReference>
<dbReference type="InterPro" id="IPR004701">
    <property type="entry name" value="PTS_EIIA_man-typ"/>
</dbReference>
<evidence type="ECO:0000256" key="3">
    <source>
        <dbReference type="ARBA" id="ARBA00012095"/>
    </source>
</evidence>
<dbReference type="InterPro" id="IPR012844">
    <property type="entry name" value="DhaM_N"/>
</dbReference>
<dbReference type="EC" id="2.7.1.121" evidence="3"/>
<dbReference type="InterPro" id="IPR039643">
    <property type="entry name" value="DhaM"/>
</dbReference>
<evidence type="ECO:0000313" key="7">
    <source>
        <dbReference type="EMBL" id="SER69274.1"/>
    </source>
</evidence>
<proteinExistence type="predicted"/>
<accession>A0A1H9R949</accession>
<keyword evidence="8" id="KW-1185">Reference proteome</keyword>
<comment type="catalytic activity">
    <reaction evidence="1">
        <text>dihydroxyacetone + phosphoenolpyruvate = dihydroxyacetone phosphate + pyruvate</text>
        <dbReference type="Rhea" id="RHEA:18381"/>
        <dbReference type="ChEBI" id="CHEBI:15361"/>
        <dbReference type="ChEBI" id="CHEBI:16016"/>
        <dbReference type="ChEBI" id="CHEBI:57642"/>
        <dbReference type="ChEBI" id="CHEBI:58702"/>
        <dbReference type="EC" id="2.7.1.121"/>
    </reaction>
</comment>
<dbReference type="Proteomes" id="UP000182841">
    <property type="component" value="Unassembled WGS sequence"/>
</dbReference>
<dbReference type="NCBIfam" id="TIGR02364">
    <property type="entry name" value="dha_pts"/>
    <property type="match status" value="1"/>
</dbReference>
<dbReference type="STRING" id="943816.AN217_15410"/>
<gene>
    <name evidence="7" type="ORF">SAMN05421870_103391</name>
</gene>
<organism evidence="7 8">
    <name type="scientific">Streptomyces qinglanensis</name>
    <dbReference type="NCBI Taxonomy" id="943816"/>
    <lineage>
        <taxon>Bacteria</taxon>
        <taxon>Bacillati</taxon>
        <taxon>Actinomycetota</taxon>
        <taxon>Actinomycetes</taxon>
        <taxon>Kitasatosporales</taxon>
        <taxon>Streptomycetaceae</taxon>
        <taxon>Streptomyces</taxon>
    </lineage>
</organism>
<dbReference type="PANTHER" id="PTHR38594">
    <property type="entry name" value="PEP-DEPENDENT DIHYDROXYACETONE KINASE, PHOSPHORYL DONOR SUBUNIT DHAM"/>
    <property type="match status" value="1"/>
</dbReference>
<dbReference type="Pfam" id="PF03610">
    <property type="entry name" value="EIIA-man"/>
    <property type="match status" value="1"/>
</dbReference>
<dbReference type="PANTHER" id="PTHR38594:SF1">
    <property type="entry name" value="PEP-DEPENDENT DIHYDROXYACETONE KINASE, PHOSPHORYL DONOR SUBUNIT DHAM"/>
    <property type="match status" value="1"/>
</dbReference>
<comment type="subunit">
    <text evidence="5">Homodimer. The dihydroxyacetone kinase complex is composed of a homodimer of DhaM, a homodimer of DhaK and the subunit DhaL.</text>
</comment>
<evidence type="ECO:0000313" key="8">
    <source>
        <dbReference type="Proteomes" id="UP000182841"/>
    </source>
</evidence>
<sequence length="143" mass="13996">MGVSDVAQADGSKRVGIVLVSHSKEVADSVARLAAGLAGVPDARVAGAGGLPDGGLGTSEELIVEAAHRMDEGAGVALLVDLGSAVLTVKTLLAEGDELPEPARLVDAPLVEGAVAAVVTAAGGGDLAAVASAAEEAYTYRKL</sequence>
<protein>
    <recommendedName>
        <fullName evidence="3">phosphoenolpyruvate--glycerone phosphotransferase</fullName>
        <ecNumber evidence="3">2.7.1.121</ecNumber>
    </recommendedName>
</protein>
<dbReference type="Gene3D" id="3.40.50.510">
    <property type="entry name" value="Phosphotransferase system, mannose-type IIA component"/>
    <property type="match status" value="1"/>
</dbReference>
<dbReference type="EMBL" id="FOGO01000003">
    <property type="protein sequence ID" value="SER69274.1"/>
    <property type="molecule type" value="Genomic_DNA"/>
</dbReference>
<dbReference type="PROSITE" id="PS51096">
    <property type="entry name" value="PTS_EIIA_TYPE_4"/>
    <property type="match status" value="1"/>
</dbReference>
<dbReference type="AlphaFoldDB" id="A0A1H9R949"/>
<dbReference type="GO" id="GO:0016020">
    <property type="term" value="C:membrane"/>
    <property type="evidence" value="ECO:0007669"/>
    <property type="project" value="InterPro"/>
</dbReference>
<dbReference type="InterPro" id="IPR036662">
    <property type="entry name" value="PTS_EIIA_man-typ_sf"/>
</dbReference>
<dbReference type="GO" id="GO:0009401">
    <property type="term" value="P:phosphoenolpyruvate-dependent sugar phosphotransferase system"/>
    <property type="evidence" value="ECO:0007669"/>
    <property type="project" value="InterPro"/>
</dbReference>
<dbReference type="RefSeq" id="WP_239501894.1">
    <property type="nucleotide sequence ID" value="NZ_FOGO01000003.1"/>
</dbReference>